<dbReference type="Pfam" id="PF23022">
    <property type="entry name" value="6TM_1st_PGAP2IP"/>
    <property type="match status" value="1"/>
</dbReference>
<organism evidence="11 12">
    <name type="scientific">Pseudozyma hubeiensis (strain SY62)</name>
    <name type="common">Yeast</name>
    <dbReference type="NCBI Taxonomy" id="1305764"/>
    <lineage>
        <taxon>Eukaryota</taxon>
        <taxon>Fungi</taxon>
        <taxon>Dikarya</taxon>
        <taxon>Basidiomycota</taxon>
        <taxon>Ustilaginomycotina</taxon>
        <taxon>Ustilaginomycetes</taxon>
        <taxon>Ustilaginales</taxon>
        <taxon>Ustilaginaceae</taxon>
        <taxon>Pseudozyma</taxon>
    </lineage>
</organism>
<feature type="transmembrane region" description="Helical" evidence="6">
    <location>
        <begin position="114"/>
        <end position="132"/>
    </location>
</feature>
<feature type="transmembrane region" description="Helical" evidence="6">
    <location>
        <begin position="687"/>
        <end position="709"/>
    </location>
</feature>
<evidence type="ECO:0000313" key="11">
    <source>
        <dbReference type="EMBL" id="GAC97507.1"/>
    </source>
</evidence>
<dbReference type="SUPFAM" id="SSF56219">
    <property type="entry name" value="DNase I-like"/>
    <property type="match status" value="1"/>
</dbReference>
<dbReference type="HOGENOM" id="CLU_000940_0_0_1"/>
<dbReference type="GO" id="GO:0005730">
    <property type="term" value="C:nucleolus"/>
    <property type="evidence" value="ECO:0007669"/>
    <property type="project" value="TreeGrafter"/>
</dbReference>
<dbReference type="Pfam" id="PF22493">
    <property type="entry name" value="PUF_NOP9"/>
    <property type="match status" value="2"/>
</dbReference>
<dbReference type="InterPro" id="IPR053912">
    <property type="entry name" value="PGAP2IP_TM_1nd"/>
</dbReference>
<feature type="region of interest" description="Disordered" evidence="5">
    <location>
        <begin position="1088"/>
        <end position="1224"/>
    </location>
</feature>
<dbReference type="GO" id="GO:0000480">
    <property type="term" value="P:endonucleolytic cleavage in 5'-ETS of tricistronic rRNA transcript (SSU-rRNA, 5.8S rRNA, LSU-rRNA)"/>
    <property type="evidence" value="ECO:0007669"/>
    <property type="project" value="TreeGrafter"/>
</dbReference>
<dbReference type="Pfam" id="PF23226">
    <property type="entry name" value="Exo_endo_phos_PGAP2IP"/>
    <property type="match status" value="1"/>
</dbReference>
<feature type="transmembrane region" description="Helical" evidence="6">
    <location>
        <begin position="144"/>
        <end position="166"/>
    </location>
</feature>
<dbReference type="Pfam" id="PF10277">
    <property type="entry name" value="Frag1"/>
    <property type="match status" value="1"/>
</dbReference>
<evidence type="ECO:0000256" key="2">
    <source>
        <dbReference type="ARBA" id="ARBA00022737"/>
    </source>
</evidence>
<evidence type="ECO:0000259" key="10">
    <source>
        <dbReference type="Pfam" id="PF23226"/>
    </source>
</evidence>
<dbReference type="Pfam" id="PF23021">
    <property type="entry name" value="6TM_2nd_PGAP2IP"/>
    <property type="match status" value="1"/>
</dbReference>
<feature type="transmembrane region" description="Helical" evidence="6">
    <location>
        <begin position="630"/>
        <end position="650"/>
    </location>
</feature>
<feature type="transmembrane region" description="Helical" evidence="6">
    <location>
        <begin position="605"/>
        <end position="623"/>
    </location>
</feature>
<dbReference type="InterPro" id="IPR040000">
    <property type="entry name" value="NOP9"/>
</dbReference>
<dbReference type="Gene3D" id="1.25.10.10">
    <property type="entry name" value="Leucine-rich Repeat Variant"/>
    <property type="match status" value="2"/>
</dbReference>
<dbReference type="GO" id="GO:0000472">
    <property type="term" value="P:endonucleolytic cleavage to generate mature 5'-end of SSU-rRNA from (SSU-rRNA, 5.8S rRNA, LSU-rRNA)"/>
    <property type="evidence" value="ECO:0007669"/>
    <property type="project" value="TreeGrafter"/>
</dbReference>
<dbReference type="GO" id="GO:0003723">
    <property type="term" value="F:RNA binding"/>
    <property type="evidence" value="ECO:0007669"/>
    <property type="project" value="InterPro"/>
</dbReference>
<name>R9P8C6_PSEHS</name>
<feature type="region of interest" description="Disordered" evidence="5">
    <location>
        <begin position="1760"/>
        <end position="1804"/>
    </location>
</feature>
<dbReference type="RefSeq" id="XP_012191094.1">
    <property type="nucleotide sequence ID" value="XM_012335704.1"/>
</dbReference>
<dbReference type="PANTHER" id="PTHR13102:SF0">
    <property type="entry name" value="NUCLEOLAR PROTEIN 9"/>
    <property type="match status" value="1"/>
</dbReference>
<feature type="region of interest" description="Disordered" evidence="5">
    <location>
        <begin position="745"/>
        <end position="764"/>
    </location>
</feature>
<proteinExistence type="predicted"/>
<feature type="domain" description="PGAP2IP C-terminal nuclease-like" evidence="10">
    <location>
        <begin position="815"/>
        <end position="1041"/>
    </location>
</feature>
<keyword evidence="12" id="KW-1185">Reference proteome</keyword>
<dbReference type="SMART" id="SM00025">
    <property type="entry name" value="Pumilio"/>
    <property type="match status" value="6"/>
</dbReference>
<gene>
    <name evidence="11" type="ORF">PHSY_005093</name>
</gene>
<evidence type="ECO:0000259" key="9">
    <source>
        <dbReference type="Pfam" id="PF23022"/>
    </source>
</evidence>
<protein>
    <recommendedName>
        <fullName evidence="1">Nucleolar protein 9</fullName>
    </recommendedName>
    <alternativeName>
        <fullName evidence="3 4">Pumilio domain-containing protein NOP9</fullName>
    </alternativeName>
</protein>
<dbReference type="InterPro" id="IPR036691">
    <property type="entry name" value="Endo/exonu/phosph_ase_sf"/>
</dbReference>
<keyword evidence="6" id="KW-0812">Transmembrane</keyword>
<evidence type="ECO:0000256" key="1">
    <source>
        <dbReference type="ARBA" id="ARBA00016427"/>
    </source>
</evidence>
<reference evidence="12" key="1">
    <citation type="journal article" date="2013" name="Genome Announc.">
        <title>Draft genome sequence of the basidiomycetous yeast-like fungus Pseudozyma hubeiensis SY62, which produces an abundant amount of the biosurfactant mannosylerythritol lipids.</title>
        <authorList>
            <person name="Konishi M."/>
            <person name="Hatada Y."/>
            <person name="Horiuchi J."/>
        </authorList>
    </citation>
    <scope>NUCLEOTIDE SEQUENCE [LARGE SCALE GENOMIC DNA]</scope>
    <source>
        <strain evidence="12">SY62</strain>
    </source>
</reference>
<feature type="compositionally biased region" description="Polar residues" evidence="5">
    <location>
        <begin position="1110"/>
        <end position="1122"/>
    </location>
</feature>
<dbReference type="STRING" id="1305764.R9P8C6"/>
<evidence type="ECO:0000259" key="8">
    <source>
        <dbReference type="Pfam" id="PF23021"/>
    </source>
</evidence>
<feature type="transmembrane region" description="Helical" evidence="6">
    <location>
        <begin position="187"/>
        <end position="206"/>
    </location>
</feature>
<dbReference type="InterPro" id="IPR011989">
    <property type="entry name" value="ARM-like"/>
</dbReference>
<dbReference type="InterPro" id="IPR019402">
    <property type="entry name" value="CWH43_N"/>
</dbReference>
<dbReference type="InterPro" id="IPR057315">
    <property type="entry name" value="Exo_endo_phos_PGAP2IP_C"/>
</dbReference>
<dbReference type="Gene3D" id="3.60.10.10">
    <property type="entry name" value="Endonuclease/exonuclease/phosphatase"/>
    <property type="match status" value="1"/>
</dbReference>
<dbReference type="PANTHER" id="PTHR13102">
    <property type="entry name" value="NUCLEOLAR PROTEIN 9"/>
    <property type="match status" value="1"/>
</dbReference>
<dbReference type="GO" id="GO:0030686">
    <property type="term" value="C:90S preribosome"/>
    <property type="evidence" value="ECO:0007669"/>
    <property type="project" value="TreeGrafter"/>
</dbReference>
<feature type="region of interest" description="Disordered" evidence="5">
    <location>
        <begin position="1838"/>
        <end position="1861"/>
    </location>
</feature>
<feature type="domain" description="PGAP2IP second transmembrane" evidence="8">
    <location>
        <begin position="565"/>
        <end position="741"/>
    </location>
</feature>
<sequence length="2026" mass="220545">MPSDVHSSQRRSAPLVVLSGGLVSHVHTVMGFLAFLGALFTALSLHYHKVVKNHVAQYPDEWWPSVSATIGDWYPERNIFQVGIALMAGPRFALVLLSALLVSLSITNRSPKASILLFVGILRTLACGGWVYVTSTDDHLVHDIAMFVYLALTPPWMFITSGSLAQPPSVKNPAKSDDRLASKARKMRRIACFSFFACTPFMGFFFYRHNALRIPGAYSYYAYFEWGLIIFVSLSLLDCRNACSHTDLIRHARSFLDPQDLLFDAASVYDLSRFEIHIVEASEPPAAHSAAQGPEGRRLLDGAWIRGGRNQAIASGAWSTIQSDSQPDGRRATSQVENGEDGGSVDALPRKTPSSPTSLRAIVSLVSDSYLVSVYNLAIGGHEALLISQVIGLGLALAIPTLRSRVRQTSPSGATTVGLVSSQAKAFGWLLSLAGQASWFVADPLARLIAVASSNALLAVLLALEWGAAWETDQIAVKVGVWLIGLLASNLAKYANHSNNPAWPFMDSTNGGHNVVLLAFAIVAVVETAVRPKYTHLPVVQRRQGRQTAAIGPDKEAQARDEGSGSFAAASVGVGALLYALHTFLTDTGTMIAWGWTGYPVTGPMAIPHGCIILITMAFSSLAATRWTSFGYRLSLFLVQCGSAALLHLTDDWSSFAGAIGLALSLPPLAFPLISAAMRHDPIKVMLFGWLVANVLTFFGVLTVAYAFVPGGKIMRERTGMMLVVQLVLLGLGLANARSVDSKRFTSQPRGNAASTTDYSTNKTAKANDASKAAQFGSTYYICLLMALIGLAGNLVPLYRIVPASAIVPHHPDDRLVTAGMWTVHFALDQHMRDSSRRMASIMKTLDMDLFGLVESDLHRPVFGNRDLSQYLAEELKMYADIGPSPNKHTWGAALFSKFPIINSTHHLLPSPGGELAPAIHAVIDLYGTPTHVIVSHNGQEEDPLDRELQTTEIARILREAYPHPAIFLGYVVTKPHDERPAPYKILFEDGKMQDVEPTDFGRWCEYLGLRGLERISYVRVSRYTVTDTELQTMKLVVPKEPIDPDKNDFTRFVIAETYPESMRYPTSLIDPDAFVYDKVATTAGAAVNGSEQKQKRKRGTEDAEEREGTSTVKKSSGSNVENPPDEWSSEELHHITTDMPPKIRQRGKKPTKARKLQQEQEQQTHDNGVQPAASLSSSTSANQIQSQADFIPFDSGNDDAEGPTALHNGDTEEDQPNWVRLGDRPSKAEHEAPFGYVDAELKAYLRAGWERVLELESQGYAAKSTLTALAAASSPSASQHTGAGPDHEEDELALLLQATLKEMDGKELLLTTDPDTSLIVEAILHRLPAKPLRVFVDRLAGSFAVLSKHRFASHVTQACLATLQPAVTLEHATHQHFQQHQHRSSGLNGKAAASSSYATDTATIVNEDGILRSATQLILDLTEELSSDQSLLTSLVNDSFGSHVLRSLLCVLTGRNIQTDPSSSAHAAAASDLRSRRSAKFRSRKAPTAPGSAATAGAGSSEDLLVVIPDLLYNRAADLRKEILNEASVEVVRRWATDAVASPLLQLLIETEADSLDAEADGESWKGTLVDSLLNGFVSSPPQAVEGEGHKKDVYLETSLRDSVASHALQLALERAPASTASRFFDIYIRSRMAKLCVHPAANHIVAALLRRLSAADLSPAVAEMTKIASGMVKEQMVGCLQATVDRVVQLTQEESEKEDVRDLVKATSEVVLAAFRFKSKSAAEESEDNEGLKLLVPAVLALRTRKAYLHTYAAHIKKSGQDGDREKEARGSKRGRDGKTKHSKKKYSKKKDAETSDKEEELSPWAMDASYELPAAEATTQGSLLLQSLLRLPGPPAVARAPPKRTFGRPTPAAAPAAPAESWRSSLVLDSLLSLPTLTPFARNPTAVHILIASLTAPCHPASSHFDWIQSARRRKFSSALTASLPTFCGDKYGSRLADTLWFSVDGYSKEKIVKTVIEHSTEILKQPYASYFTNKLQLQLYRKGKLREWNQAVQSASKPDSSAVVTTQGGDRRHRAVVVETKR</sequence>
<feature type="transmembrane region" description="Helical" evidence="6">
    <location>
        <begin position="656"/>
        <end position="675"/>
    </location>
</feature>
<dbReference type="SUPFAM" id="SSF48371">
    <property type="entry name" value="ARM repeat"/>
    <property type="match status" value="2"/>
</dbReference>
<dbReference type="InterPro" id="IPR016024">
    <property type="entry name" value="ARM-type_fold"/>
</dbReference>
<keyword evidence="6" id="KW-1133">Transmembrane helix</keyword>
<feature type="transmembrane region" description="Helical" evidence="6">
    <location>
        <begin position="780"/>
        <end position="799"/>
    </location>
</feature>
<dbReference type="eggNOG" id="KOG2188">
    <property type="taxonomic scope" value="Eukaryota"/>
</dbReference>
<evidence type="ECO:0000313" key="12">
    <source>
        <dbReference type="Proteomes" id="UP000014071"/>
    </source>
</evidence>
<keyword evidence="2" id="KW-0677">Repeat</keyword>
<dbReference type="GO" id="GO:0030688">
    <property type="term" value="C:preribosome, small subunit precursor"/>
    <property type="evidence" value="ECO:0007669"/>
    <property type="project" value="TreeGrafter"/>
</dbReference>
<dbReference type="EMBL" id="DF238810">
    <property type="protein sequence ID" value="GAC97507.1"/>
    <property type="molecule type" value="Genomic_DNA"/>
</dbReference>
<feature type="region of interest" description="Disordered" evidence="5">
    <location>
        <begin position="1478"/>
        <end position="1498"/>
    </location>
</feature>
<feature type="domain" description="PGAP2IP first transmembrane" evidence="9">
    <location>
        <begin position="370"/>
        <end position="526"/>
    </location>
</feature>
<feature type="compositionally biased region" description="Basic residues" evidence="5">
    <location>
        <begin position="1144"/>
        <end position="1156"/>
    </location>
</feature>
<dbReference type="InterPro" id="IPR053911">
    <property type="entry name" value="PGAP2IP_TM_2nd"/>
</dbReference>
<dbReference type="eggNOG" id="KOG3979">
    <property type="taxonomic scope" value="Eukaryota"/>
</dbReference>
<feature type="compositionally biased region" description="Polar residues" evidence="5">
    <location>
        <begin position="1166"/>
        <end position="1189"/>
    </location>
</feature>
<dbReference type="GO" id="GO:0000447">
    <property type="term" value="P:endonucleolytic cleavage in ITS1 to separate SSU-rRNA from 5.8S rRNA and LSU-rRNA from tricistronic rRNA transcript (SSU-rRNA, 5.8S rRNA, LSU-rRNA)"/>
    <property type="evidence" value="ECO:0007669"/>
    <property type="project" value="TreeGrafter"/>
</dbReference>
<feature type="compositionally biased region" description="Low complexity" evidence="5">
    <location>
        <begin position="1487"/>
        <end position="1498"/>
    </location>
</feature>
<evidence type="ECO:0000256" key="4">
    <source>
        <dbReference type="ARBA" id="ARBA00031929"/>
    </source>
</evidence>
<accession>R9P8C6</accession>
<dbReference type="GeneID" id="24110373"/>
<feature type="transmembrane region" description="Helical" evidence="6">
    <location>
        <begin position="218"/>
        <end position="237"/>
    </location>
</feature>
<dbReference type="Proteomes" id="UP000014071">
    <property type="component" value="Unassembled WGS sequence"/>
</dbReference>
<evidence type="ECO:0000259" key="7">
    <source>
        <dbReference type="Pfam" id="PF10277"/>
    </source>
</evidence>
<evidence type="ECO:0000256" key="5">
    <source>
        <dbReference type="SAM" id="MobiDB-lite"/>
    </source>
</evidence>
<dbReference type="InterPro" id="IPR001313">
    <property type="entry name" value="Pumilio_RNA-bd_rpt"/>
</dbReference>
<feature type="transmembrane region" description="Helical" evidence="6">
    <location>
        <begin position="12"/>
        <end position="40"/>
    </location>
</feature>
<feature type="compositionally biased region" description="Basic and acidic residues" evidence="5">
    <location>
        <begin position="1761"/>
        <end position="1782"/>
    </location>
</feature>
<feature type="compositionally biased region" description="Polar residues" evidence="5">
    <location>
        <begin position="317"/>
        <end position="337"/>
    </location>
</feature>
<feature type="region of interest" description="Disordered" evidence="5">
    <location>
        <begin position="317"/>
        <end position="356"/>
    </location>
</feature>
<feature type="domain" description="CWH43-like N-terminal" evidence="7">
    <location>
        <begin position="21"/>
        <end position="233"/>
    </location>
</feature>
<dbReference type="FunFam" id="3.60.10.10:FF:000031">
    <property type="entry name" value="Calcofluor white hypersensitive protein"/>
    <property type="match status" value="1"/>
</dbReference>
<evidence type="ECO:0000256" key="3">
    <source>
        <dbReference type="ARBA" id="ARBA00030932"/>
    </source>
</evidence>
<keyword evidence="6" id="KW-0472">Membrane</keyword>
<feature type="transmembrane region" description="Helical" evidence="6">
    <location>
        <begin position="79"/>
        <end position="102"/>
    </location>
</feature>
<feature type="transmembrane region" description="Helical" evidence="6">
    <location>
        <begin position="565"/>
        <end position="585"/>
    </location>
</feature>
<dbReference type="GO" id="GO:0000056">
    <property type="term" value="P:ribosomal small subunit export from nucleus"/>
    <property type="evidence" value="ECO:0007669"/>
    <property type="project" value="TreeGrafter"/>
</dbReference>
<evidence type="ECO:0000256" key="6">
    <source>
        <dbReference type="SAM" id="Phobius"/>
    </source>
</evidence>
<dbReference type="OrthoDB" id="68581at2759"/>
<feature type="transmembrane region" description="Helical" evidence="6">
    <location>
        <begin position="721"/>
        <end position="740"/>
    </location>
</feature>